<comment type="caution">
    <text evidence="2">The sequence shown here is derived from an EMBL/GenBank/DDBJ whole genome shotgun (WGS) entry which is preliminary data.</text>
</comment>
<evidence type="ECO:0000256" key="1">
    <source>
        <dbReference type="SAM" id="MobiDB-lite"/>
    </source>
</evidence>
<evidence type="ECO:0000313" key="2">
    <source>
        <dbReference type="EMBL" id="GAA1228236.1"/>
    </source>
</evidence>
<organism evidence="2 3">
    <name type="scientific">Prauserella halophila</name>
    <dbReference type="NCBI Taxonomy" id="185641"/>
    <lineage>
        <taxon>Bacteria</taxon>
        <taxon>Bacillati</taxon>
        <taxon>Actinomycetota</taxon>
        <taxon>Actinomycetes</taxon>
        <taxon>Pseudonocardiales</taxon>
        <taxon>Pseudonocardiaceae</taxon>
        <taxon>Prauserella</taxon>
    </lineage>
</organism>
<feature type="compositionally biased region" description="Basic residues" evidence="1">
    <location>
        <begin position="61"/>
        <end position="85"/>
    </location>
</feature>
<evidence type="ECO:0000313" key="3">
    <source>
        <dbReference type="Proteomes" id="UP001500653"/>
    </source>
</evidence>
<name>A0ABN1VZ89_9PSEU</name>
<protein>
    <submittedName>
        <fullName evidence="2">Uncharacterized protein</fullName>
    </submittedName>
</protein>
<feature type="region of interest" description="Disordered" evidence="1">
    <location>
        <begin position="60"/>
        <end position="105"/>
    </location>
</feature>
<feature type="region of interest" description="Disordered" evidence="1">
    <location>
        <begin position="1"/>
        <end position="45"/>
    </location>
</feature>
<accession>A0ABN1VZ89</accession>
<reference evidence="2 3" key="1">
    <citation type="journal article" date="2019" name="Int. J. Syst. Evol. Microbiol.">
        <title>The Global Catalogue of Microorganisms (GCM) 10K type strain sequencing project: providing services to taxonomists for standard genome sequencing and annotation.</title>
        <authorList>
            <consortium name="The Broad Institute Genomics Platform"/>
            <consortium name="The Broad Institute Genome Sequencing Center for Infectious Disease"/>
            <person name="Wu L."/>
            <person name="Ma J."/>
        </authorList>
    </citation>
    <scope>NUCLEOTIDE SEQUENCE [LARGE SCALE GENOMIC DNA]</scope>
    <source>
        <strain evidence="2 3">JCM 13023</strain>
    </source>
</reference>
<gene>
    <name evidence="2" type="ORF">GCM10009676_08190</name>
</gene>
<sequence>MTARSSNVPMEGWRGSDGATRLAGVPNVPPTVTPDREGLVPSMGSSGDCYDKAMMESFWSPRHHRGGGRRCHGMSRPGPRHRCRGRGTGPAHVLSAGPAHPVLPV</sequence>
<dbReference type="EMBL" id="BAAALN010000003">
    <property type="protein sequence ID" value="GAA1228236.1"/>
    <property type="molecule type" value="Genomic_DNA"/>
</dbReference>
<keyword evidence="3" id="KW-1185">Reference proteome</keyword>
<dbReference type="Proteomes" id="UP001500653">
    <property type="component" value="Unassembled WGS sequence"/>
</dbReference>
<proteinExistence type="predicted"/>